<keyword evidence="3" id="KW-1185">Reference proteome</keyword>
<dbReference type="EMBL" id="MU853777">
    <property type="protein sequence ID" value="KAK3941995.1"/>
    <property type="molecule type" value="Genomic_DNA"/>
</dbReference>
<organism evidence="2 3">
    <name type="scientific">Diplogelasinospora grovesii</name>
    <dbReference type="NCBI Taxonomy" id="303347"/>
    <lineage>
        <taxon>Eukaryota</taxon>
        <taxon>Fungi</taxon>
        <taxon>Dikarya</taxon>
        <taxon>Ascomycota</taxon>
        <taxon>Pezizomycotina</taxon>
        <taxon>Sordariomycetes</taxon>
        <taxon>Sordariomycetidae</taxon>
        <taxon>Sordariales</taxon>
        <taxon>Diplogelasinosporaceae</taxon>
        <taxon>Diplogelasinospora</taxon>
    </lineage>
</organism>
<dbReference type="AlphaFoldDB" id="A0AAN6NA51"/>
<evidence type="ECO:0000256" key="1">
    <source>
        <dbReference type="SAM" id="MobiDB-lite"/>
    </source>
</evidence>
<reference evidence="3" key="1">
    <citation type="journal article" date="2023" name="Mol. Phylogenet. Evol.">
        <title>Genome-scale phylogeny and comparative genomics of the fungal order Sordariales.</title>
        <authorList>
            <person name="Hensen N."/>
            <person name="Bonometti L."/>
            <person name="Westerberg I."/>
            <person name="Brannstrom I.O."/>
            <person name="Guillou S."/>
            <person name="Cros-Aarteil S."/>
            <person name="Calhoun S."/>
            <person name="Haridas S."/>
            <person name="Kuo A."/>
            <person name="Mondo S."/>
            <person name="Pangilinan J."/>
            <person name="Riley R."/>
            <person name="LaButti K."/>
            <person name="Andreopoulos B."/>
            <person name="Lipzen A."/>
            <person name="Chen C."/>
            <person name="Yan M."/>
            <person name="Daum C."/>
            <person name="Ng V."/>
            <person name="Clum A."/>
            <person name="Steindorff A."/>
            <person name="Ohm R.A."/>
            <person name="Martin F."/>
            <person name="Silar P."/>
            <person name="Natvig D.O."/>
            <person name="Lalanne C."/>
            <person name="Gautier V."/>
            <person name="Ament-Velasquez S.L."/>
            <person name="Kruys A."/>
            <person name="Hutchinson M.I."/>
            <person name="Powell A.J."/>
            <person name="Barry K."/>
            <person name="Miller A.N."/>
            <person name="Grigoriev I.V."/>
            <person name="Debuchy R."/>
            <person name="Gladieux P."/>
            <person name="Hiltunen Thoren M."/>
            <person name="Johannesson H."/>
        </authorList>
    </citation>
    <scope>NUCLEOTIDE SEQUENCE [LARGE SCALE GENOMIC DNA]</scope>
    <source>
        <strain evidence="3">CBS 340.73</strain>
    </source>
</reference>
<evidence type="ECO:0000313" key="2">
    <source>
        <dbReference type="EMBL" id="KAK3941995.1"/>
    </source>
</evidence>
<gene>
    <name evidence="2" type="ORF">QBC46DRAFT_428188</name>
</gene>
<protein>
    <submittedName>
        <fullName evidence="2">Uncharacterized protein</fullName>
    </submittedName>
</protein>
<feature type="region of interest" description="Disordered" evidence="1">
    <location>
        <begin position="1"/>
        <end position="50"/>
    </location>
</feature>
<feature type="region of interest" description="Disordered" evidence="1">
    <location>
        <begin position="117"/>
        <end position="137"/>
    </location>
</feature>
<evidence type="ECO:0000313" key="3">
    <source>
        <dbReference type="Proteomes" id="UP001303473"/>
    </source>
</evidence>
<name>A0AAN6NA51_9PEZI</name>
<proteinExistence type="predicted"/>
<sequence>MSTPSPEAESDSHARTYRGSRGPSGSGTLVGEQQSTDSSCSPYKPDTTVDTAWKNGWLGEGAFKSSTRRHRSDPKVADLAKRGFMAMITTGRELGHDVPGEKEFAERLQSAMGQELVRRGGQGGSVGWEDVGDQLWG</sequence>
<dbReference type="Proteomes" id="UP001303473">
    <property type="component" value="Unassembled WGS sequence"/>
</dbReference>
<feature type="compositionally biased region" description="Polar residues" evidence="1">
    <location>
        <begin position="31"/>
        <end position="41"/>
    </location>
</feature>
<accession>A0AAN6NA51</accession>
<comment type="caution">
    <text evidence="2">The sequence shown here is derived from an EMBL/GenBank/DDBJ whole genome shotgun (WGS) entry which is preliminary data.</text>
</comment>